<evidence type="ECO:0000313" key="2">
    <source>
        <dbReference type="EMBL" id="GFY86456.1"/>
    </source>
</evidence>
<dbReference type="Proteomes" id="UP000585474">
    <property type="component" value="Unassembled WGS sequence"/>
</dbReference>
<feature type="region of interest" description="Disordered" evidence="1">
    <location>
        <begin position="1"/>
        <end position="30"/>
    </location>
</feature>
<dbReference type="EMBL" id="BJWL01000005">
    <property type="protein sequence ID" value="GFY86456.1"/>
    <property type="molecule type" value="Genomic_DNA"/>
</dbReference>
<name>A0A7J0EJS0_9ERIC</name>
<evidence type="ECO:0000256" key="1">
    <source>
        <dbReference type="SAM" id="MobiDB-lite"/>
    </source>
</evidence>
<proteinExistence type="predicted"/>
<sequence>MEEDRKTPTTTPELQNGDNGETASFHDPNMYSDDINSTCSTPYISAPLSPIRCGGKGFFYSAPVRPMMRIEALKE</sequence>
<dbReference type="AlphaFoldDB" id="A0A7J0EJS0"/>
<gene>
    <name evidence="2" type="ORF">Acr_05g0000950</name>
</gene>
<organism evidence="2 3">
    <name type="scientific">Actinidia rufa</name>
    <dbReference type="NCBI Taxonomy" id="165716"/>
    <lineage>
        <taxon>Eukaryota</taxon>
        <taxon>Viridiplantae</taxon>
        <taxon>Streptophyta</taxon>
        <taxon>Embryophyta</taxon>
        <taxon>Tracheophyta</taxon>
        <taxon>Spermatophyta</taxon>
        <taxon>Magnoliopsida</taxon>
        <taxon>eudicotyledons</taxon>
        <taxon>Gunneridae</taxon>
        <taxon>Pentapetalae</taxon>
        <taxon>asterids</taxon>
        <taxon>Ericales</taxon>
        <taxon>Actinidiaceae</taxon>
        <taxon>Actinidia</taxon>
    </lineage>
</organism>
<feature type="compositionally biased region" description="Polar residues" evidence="1">
    <location>
        <begin position="8"/>
        <end position="22"/>
    </location>
</feature>
<keyword evidence="3" id="KW-1185">Reference proteome</keyword>
<evidence type="ECO:0000313" key="3">
    <source>
        <dbReference type="Proteomes" id="UP000585474"/>
    </source>
</evidence>
<accession>A0A7J0EJS0</accession>
<protein>
    <submittedName>
        <fullName evidence="2">Uncharacterized protein</fullName>
    </submittedName>
</protein>
<comment type="caution">
    <text evidence="2">The sequence shown here is derived from an EMBL/GenBank/DDBJ whole genome shotgun (WGS) entry which is preliminary data.</text>
</comment>
<reference evidence="2 3" key="1">
    <citation type="submission" date="2019-07" db="EMBL/GenBank/DDBJ databases">
        <title>De Novo Assembly of kiwifruit Actinidia rufa.</title>
        <authorList>
            <person name="Sugita-Konishi S."/>
            <person name="Sato K."/>
            <person name="Mori E."/>
            <person name="Abe Y."/>
            <person name="Kisaki G."/>
            <person name="Hamano K."/>
            <person name="Suezawa K."/>
            <person name="Otani M."/>
            <person name="Fukuda T."/>
            <person name="Manabe T."/>
            <person name="Gomi K."/>
            <person name="Tabuchi M."/>
            <person name="Akimitsu K."/>
            <person name="Kataoka I."/>
        </authorList>
    </citation>
    <scope>NUCLEOTIDE SEQUENCE [LARGE SCALE GENOMIC DNA]</scope>
    <source>
        <strain evidence="3">cv. Fuchu</strain>
    </source>
</reference>